<dbReference type="PANTHER" id="PTHR11808">
    <property type="entry name" value="TRANS-SULFURATION ENZYME FAMILY MEMBER"/>
    <property type="match status" value="1"/>
</dbReference>
<dbReference type="GO" id="GO:0009086">
    <property type="term" value="P:methionine biosynthetic process"/>
    <property type="evidence" value="ECO:0007669"/>
    <property type="project" value="UniProtKB-KW"/>
</dbReference>
<evidence type="ECO:0000313" key="9">
    <source>
        <dbReference type="EMBL" id="MBC8430735.1"/>
    </source>
</evidence>
<comment type="similarity">
    <text evidence="8">Belongs to the trans-sulfuration enzymes family.</text>
</comment>
<dbReference type="Gene3D" id="3.90.1150.10">
    <property type="entry name" value="Aspartate Aminotransferase, domain 1"/>
    <property type="match status" value="1"/>
</dbReference>
<gene>
    <name evidence="9" type="ORF">H8D96_02330</name>
</gene>
<evidence type="ECO:0000256" key="2">
    <source>
        <dbReference type="ARBA" id="ARBA00012224"/>
    </source>
</evidence>
<evidence type="ECO:0000256" key="6">
    <source>
        <dbReference type="ARBA" id="ARBA00023239"/>
    </source>
</evidence>
<evidence type="ECO:0000256" key="3">
    <source>
        <dbReference type="ARBA" id="ARBA00022605"/>
    </source>
</evidence>
<dbReference type="InterPro" id="IPR015422">
    <property type="entry name" value="PyrdxlP-dep_Trfase_small"/>
</dbReference>
<dbReference type="InterPro" id="IPR054542">
    <property type="entry name" value="Cys_met_metab_PP"/>
</dbReference>
<keyword evidence="4 7" id="KW-0663">Pyridoxal phosphate</keyword>
<keyword evidence="5" id="KW-0486">Methionine biosynthesis</keyword>
<dbReference type="InterPro" id="IPR015421">
    <property type="entry name" value="PyrdxlP-dep_Trfase_major"/>
</dbReference>
<dbReference type="InterPro" id="IPR000277">
    <property type="entry name" value="Cys/Met-Metab_PyrdxlP-dep_enz"/>
</dbReference>
<dbReference type="PROSITE" id="PS00868">
    <property type="entry name" value="CYS_MET_METAB_PP"/>
    <property type="match status" value="1"/>
</dbReference>
<reference evidence="9 10" key="1">
    <citation type="submission" date="2020-08" db="EMBL/GenBank/DDBJ databases">
        <title>Bridging the membrane lipid divide: bacteria of the FCB group superphylum have the potential to synthesize archaeal ether lipids.</title>
        <authorList>
            <person name="Villanueva L."/>
            <person name="Von Meijenfeldt F.A.B."/>
            <person name="Westbye A.B."/>
            <person name="Yadav S."/>
            <person name="Hopmans E.C."/>
            <person name="Dutilh B.E."/>
            <person name="Sinninghe Damste J.S."/>
        </authorList>
    </citation>
    <scope>NUCLEOTIDE SEQUENCE [LARGE SCALE GENOMIC DNA]</scope>
    <source>
        <strain evidence="9">NIOZ-UU17</strain>
    </source>
</reference>
<comment type="caution">
    <text evidence="9">The sequence shown here is derived from an EMBL/GenBank/DDBJ whole genome shotgun (WGS) entry which is preliminary data.</text>
</comment>
<dbReference type="PIRSF" id="PIRSF001434">
    <property type="entry name" value="CGS"/>
    <property type="match status" value="1"/>
</dbReference>
<dbReference type="Gene3D" id="3.40.640.10">
    <property type="entry name" value="Type I PLP-dependent aspartate aminotransferase-like (Major domain)"/>
    <property type="match status" value="1"/>
</dbReference>
<evidence type="ECO:0000256" key="5">
    <source>
        <dbReference type="ARBA" id="ARBA00023167"/>
    </source>
</evidence>
<keyword evidence="3" id="KW-0028">Amino-acid biosynthesis</keyword>
<dbReference type="GO" id="GO:0019346">
    <property type="term" value="P:transsulfuration"/>
    <property type="evidence" value="ECO:0007669"/>
    <property type="project" value="InterPro"/>
</dbReference>
<dbReference type="FunFam" id="3.40.640.10:FF:000046">
    <property type="entry name" value="Cystathionine gamma-lyase"/>
    <property type="match status" value="1"/>
</dbReference>
<sequence length="376" mass="40749">MRKETQCVHSGTIKDEKMGGINTPIFTSSAFGYLDRDDISYPRYFNTPNQKAVVEKLCALEGAEDGVLFSSGMAAISTTILAFAGAGEHVVMMDELYGGTHAFATDEFKRLGIDYTFAATDAESVCSAVKENTKLVVIESPTNPLLSVIDIQKVAAFARKHHLVTVIDNTFATPINQNPLKLGIDVVVHSGTKYLGGHSDLCCGVSVTTHEKADRIRSVARHLGGSLNAMTCYLLERSLKTLAVRVERQTKNARNIAHFLEEHPTVRRVHYPGLPGCKGSMIAKSQMHGFGAMLSFELDDAIVNAARFVKKLRLIKPAVSLGGIETTICSPAVTSHAKLSAAERQRIGVTDSLLRLSVGIEQVDDLLEDMQAGLNC</sequence>
<dbReference type="EMBL" id="JACNIG010000077">
    <property type="protein sequence ID" value="MBC8430735.1"/>
    <property type="molecule type" value="Genomic_DNA"/>
</dbReference>
<evidence type="ECO:0000256" key="4">
    <source>
        <dbReference type="ARBA" id="ARBA00022898"/>
    </source>
</evidence>
<name>A0A8J6NVT7_9BACT</name>
<dbReference type="AlphaFoldDB" id="A0A8J6NVT7"/>
<dbReference type="GO" id="GO:0047804">
    <property type="term" value="F:cysteine-S-conjugate beta-lyase activity"/>
    <property type="evidence" value="ECO:0007669"/>
    <property type="project" value="UniProtKB-EC"/>
</dbReference>
<evidence type="ECO:0000256" key="1">
    <source>
        <dbReference type="ARBA" id="ARBA00001933"/>
    </source>
</evidence>
<organism evidence="9 10">
    <name type="scientific">Candidatus Desulfatibia vada</name>
    <dbReference type="NCBI Taxonomy" id="2841696"/>
    <lineage>
        <taxon>Bacteria</taxon>
        <taxon>Pseudomonadati</taxon>
        <taxon>Thermodesulfobacteriota</taxon>
        <taxon>Desulfobacteria</taxon>
        <taxon>Desulfobacterales</taxon>
        <taxon>Desulfobacterales incertae sedis</taxon>
        <taxon>Candidatus Desulfatibia</taxon>
    </lineage>
</organism>
<keyword evidence="6" id="KW-0456">Lyase</keyword>
<protein>
    <recommendedName>
        <fullName evidence="2">cysteine-S-conjugate beta-lyase</fullName>
        <ecNumber evidence="2">4.4.1.13</ecNumber>
    </recommendedName>
</protein>
<keyword evidence="9" id="KW-0808">Transferase</keyword>
<dbReference type="EC" id="4.4.1.13" evidence="2"/>
<dbReference type="GO" id="GO:0030170">
    <property type="term" value="F:pyridoxal phosphate binding"/>
    <property type="evidence" value="ECO:0007669"/>
    <property type="project" value="InterPro"/>
</dbReference>
<dbReference type="GO" id="GO:0016740">
    <property type="term" value="F:transferase activity"/>
    <property type="evidence" value="ECO:0007669"/>
    <property type="project" value="UniProtKB-KW"/>
</dbReference>
<dbReference type="SUPFAM" id="SSF53383">
    <property type="entry name" value="PLP-dependent transferases"/>
    <property type="match status" value="1"/>
</dbReference>
<dbReference type="FunFam" id="3.90.1150.10:FF:000033">
    <property type="entry name" value="Cystathionine gamma-synthase"/>
    <property type="match status" value="1"/>
</dbReference>
<dbReference type="GO" id="GO:0005737">
    <property type="term" value="C:cytoplasm"/>
    <property type="evidence" value="ECO:0007669"/>
    <property type="project" value="TreeGrafter"/>
</dbReference>
<dbReference type="CDD" id="cd00614">
    <property type="entry name" value="CGS_like"/>
    <property type="match status" value="1"/>
</dbReference>
<proteinExistence type="inferred from homology"/>
<dbReference type="Proteomes" id="UP000605201">
    <property type="component" value="Unassembled WGS sequence"/>
</dbReference>
<evidence type="ECO:0000256" key="7">
    <source>
        <dbReference type="PIRSR" id="PIRSR001434-2"/>
    </source>
</evidence>
<dbReference type="Pfam" id="PF01053">
    <property type="entry name" value="Cys_Met_Meta_PP"/>
    <property type="match status" value="1"/>
</dbReference>
<evidence type="ECO:0000313" key="10">
    <source>
        <dbReference type="Proteomes" id="UP000605201"/>
    </source>
</evidence>
<evidence type="ECO:0000256" key="8">
    <source>
        <dbReference type="RuleBase" id="RU362118"/>
    </source>
</evidence>
<comment type="cofactor">
    <cofactor evidence="1 8">
        <name>pyridoxal 5'-phosphate</name>
        <dbReference type="ChEBI" id="CHEBI:597326"/>
    </cofactor>
</comment>
<dbReference type="InterPro" id="IPR015424">
    <property type="entry name" value="PyrdxlP-dep_Trfase"/>
</dbReference>
<accession>A0A8J6NVT7</accession>
<feature type="modified residue" description="N6-(pyridoxal phosphate)lysine" evidence="7">
    <location>
        <position position="193"/>
    </location>
</feature>
<dbReference type="PANTHER" id="PTHR11808:SF50">
    <property type="entry name" value="CYSTATHIONINE BETA-LYASE"/>
    <property type="match status" value="1"/>
</dbReference>